<evidence type="ECO:0000313" key="4">
    <source>
        <dbReference type="EMBL" id="AIC09608.1"/>
    </source>
</evidence>
<keyword evidence="2" id="KW-0812">Transmembrane</keyword>
<evidence type="ECO:0000259" key="3">
    <source>
        <dbReference type="Pfam" id="PF26002"/>
    </source>
</evidence>
<evidence type="ECO:0000256" key="1">
    <source>
        <dbReference type="SAM" id="Coils"/>
    </source>
</evidence>
<keyword evidence="2" id="KW-0472">Membrane</keyword>
<dbReference type="RefSeq" id="WP_024748751.1">
    <property type="nucleotide sequence ID" value="NZ_CP006696.1"/>
</dbReference>
<dbReference type="Gene3D" id="1.10.287.1490">
    <property type="match status" value="1"/>
</dbReference>
<dbReference type="Proteomes" id="UP000027215">
    <property type="component" value="Chromosome"/>
</dbReference>
<dbReference type="AlphaFoldDB" id="A0A060H231"/>
<sequence length="420" mass="46542">MKDLFRKEVLEAKRTSWLGGISLIQPIKAWLLVFASSVMALLVVVFLCVGTYTRRSSVTGQLVPSKGLVTVVAPATGMVSQIKVSEGANALSGQILALVTVPRTTLASGDAIRALEQQLQERKQGLSMGQQAQAQVLSAQTSGIEAQLSAAQRELAQIEIEIATRQKQIQIANETLQRLKQLEDARYVGTLQIKQQESTVLDYTSQMQAMQRQAIMTRRSIAQLQQSLRELPGQYQNSQATYRRELAQLEQEKVETEARGALSVVSPIDGIVATQIVKSQQTVQAGQPMLSLLPVNGELEAELLLPSSAIGFIEQGDEVRLRYQAYPYQKFGHQRGQVSRISRSALTSSELAALIGNTQQTEPYYRVIVKLPQQSITVYGRHEPLKPGMLIDADILSEKRRLIEWIFEPLYSLRGRVSDN</sequence>
<reference evidence="4 5" key="1">
    <citation type="submission" date="2013-08" db="EMBL/GenBank/DDBJ databases">
        <authorList>
            <person name="Stouthamer R."/>
            <person name="Nunney L."/>
        </authorList>
    </citation>
    <scope>NUCLEOTIDE SEQUENCE [LARGE SCALE GENOMIC DNA]</scope>
    <source>
        <strain evidence="5">ann-1</strain>
    </source>
</reference>
<dbReference type="PATRIC" id="fig|155920.8.peg.865"/>
<dbReference type="Gene3D" id="2.40.30.170">
    <property type="match status" value="1"/>
</dbReference>
<name>A0A060H231_XYLFS</name>
<dbReference type="PANTHER" id="PTHR30386">
    <property type="entry name" value="MEMBRANE FUSION SUBUNIT OF EMRAB-TOLC MULTIDRUG EFFLUX PUMP"/>
    <property type="match status" value="1"/>
</dbReference>
<dbReference type="EMBL" id="CP006696">
    <property type="protein sequence ID" value="AIC09608.1"/>
    <property type="molecule type" value="Genomic_DNA"/>
</dbReference>
<keyword evidence="2" id="KW-1133">Transmembrane helix</keyword>
<feature type="coiled-coil region" evidence="1">
    <location>
        <begin position="141"/>
        <end position="213"/>
    </location>
</feature>
<proteinExistence type="predicted"/>
<dbReference type="KEGG" id="xfs:D934_03630"/>
<dbReference type="Gene3D" id="2.40.50.100">
    <property type="match status" value="1"/>
</dbReference>
<dbReference type="Pfam" id="PF26002">
    <property type="entry name" value="Beta-barrel_AprE"/>
    <property type="match status" value="1"/>
</dbReference>
<protein>
    <submittedName>
        <fullName evidence="4">Hemolysin D</fullName>
    </submittedName>
</protein>
<evidence type="ECO:0000313" key="5">
    <source>
        <dbReference type="Proteomes" id="UP000027215"/>
    </source>
</evidence>
<organism evidence="4 5">
    <name type="scientific">Xylella fastidiosa subsp. sandyi Ann-1</name>
    <dbReference type="NCBI Taxonomy" id="155920"/>
    <lineage>
        <taxon>Bacteria</taxon>
        <taxon>Pseudomonadati</taxon>
        <taxon>Pseudomonadota</taxon>
        <taxon>Gammaproteobacteria</taxon>
        <taxon>Lysobacterales</taxon>
        <taxon>Lysobacteraceae</taxon>
        <taxon>Xylella</taxon>
    </lineage>
</organism>
<keyword evidence="1" id="KW-0175">Coiled coil</keyword>
<feature type="domain" description="AprE-like beta-barrel" evidence="3">
    <location>
        <begin position="301"/>
        <end position="396"/>
    </location>
</feature>
<dbReference type="InterPro" id="IPR058982">
    <property type="entry name" value="Beta-barrel_AprE"/>
</dbReference>
<dbReference type="PRINTS" id="PR01490">
    <property type="entry name" value="RTXTOXIND"/>
</dbReference>
<dbReference type="HOGENOM" id="CLU_023976_4_2_6"/>
<feature type="transmembrane region" description="Helical" evidence="2">
    <location>
        <begin position="29"/>
        <end position="52"/>
    </location>
</feature>
<gene>
    <name evidence="4" type="ORF">D934_03630</name>
</gene>
<evidence type="ECO:0000256" key="2">
    <source>
        <dbReference type="SAM" id="Phobius"/>
    </source>
</evidence>
<accession>A0A060H231</accession>
<dbReference type="InterPro" id="IPR050739">
    <property type="entry name" value="MFP"/>
</dbReference>
<dbReference type="PANTHER" id="PTHR30386:SF28">
    <property type="entry name" value="EXPORTED PROTEIN"/>
    <property type="match status" value="1"/>
</dbReference>